<keyword evidence="2" id="KW-0732">Signal</keyword>
<gene>
    <name evidence="3" type="ORF">CEE36_05730</name>
</gene>
<dbReference type="AlphaFoldDB" id="A0A532V711"/>
<proteinExistence type="predicted"/>
<accession>A0A532V711</accession>
<dbReference type="EMBL" id="NJBO01000007">
    <property type="protein sequence ID" value="TKJ42984.1"/>
    <property type="molecule type" value="Genomic_DNA"/>
</dbReference>
<protein>
    <submittedName>
        <fullName evidence="3">Uncharacterized protein</fullName>
    </submittedName>
</protein>
<dbReference type="Proteomes" id="UP000317778">
    <property type="component" value="Unassembled WGS sequence"/>
</dbReference>
<feature type="signal peptide" evidence="2">
    <location>
        <begin position="1"/>
        <end position="16"/>
    </location>
</feature>
<feature type="chain" id="PRO_5021992169" evidence="2">
    <location>
        <begin position="17"/>
        <end position="94"/>
    </location>
</feature>
<evidence type="ECO:0000256" key="2">
    <source>
        <dbReference type="SAM" id="SignalP"/>
    </source>
</evidence>
<feature type="compositionally biased region" description="Basic and acidic residues" evidence="1">
    <location>
        <begin position="66"/>
        <end position="78"/>
    </location>
</feature>
<comment type="caution">
    <text evidence="3">The sequence shown here is derived from an EMBL/GenBank/DDBJ whole genome shotgun (WGS) entry which is preliminary data.</text>
</comment>
<reference evidence="3 4" key="1">
    <citation type="submission" date="2017-06" db="EMBL/GenBank/DDBJ databases">
        <title>Novel microbial phyla capable of carbon fixation and sulfur reduction in deep-sea sediments.</title>
        <authorList>
            <person name="Huang J."/>
            <person name="Baker B."/>
            <person name="Wang Y."/>
        </authorList>
    </citation>
    <scope>NUCLEOTIDE SEQUENCE [LARGE SCALE GENOMIC DNA]</scope>
    <source>
        <strain evidence="3">B3_TA06</strain>
    </source>
</reference>
<name>A0A532V711_UNCT6</name>
<organism evidence="3 4">
    <name type="scientific">candidate division TA06 bacterium B3_TA06</name>
    <dbReference type="NCBI Taxonomy" id="2012487"/>
    <lineage>
        <taxon>Bacteria</taxon>
        <taxon>Bacteria division TA06</taxon>
    </lineage>
</organism>
<evidence type="ECO:0000256" key="1">
    <source>
        <dbReference type="SAM" id="MobiDB-lite"/>
    </source>
</evidence>
<evidence type="ECO:0000313" key="4">
    <source>
        <dbReference type="Proteomes" id="UP000317778"/>
    </source>
</evidence>
<sequence>MKKLFAILAIAGLVMAAGTVLGCGKVGGAAEVITDLQDRVETLEADVEAIAVTLTELQDEYDEHMEELHGKKPPERKPVTTGGGAKRPIRKVVK</sequence>
<evidence type="ECO:0000313" key="3">
    <source>
        <dbReference type="EMBL" id="TKJ42984.1"/>
    </source>
</evidence>
<dbReference type="PROSITE" id="PS51257">
    <property type="entry name" value="PROKAR_LIPOPROTEIN"/>
    <property type="match status" value="1"/>
</dbReference>
<feature type="region of interest" description="Disordered" evidence="1">
    <location>
        <begin position="63"/>
        <end position="94"/>
    </location>
</feature>